<protein>
    <submittedName>
        <fullName evidence="2">Uncharacterized protein</fullName>
    </submittedName>
</protein>
<feature type="compositionally biased region" description="Acidic residues" evidence="1">
    <location>
        <begin position="404"/>
        <end position="415"/>
    </location>
</feature>
<sequence>MAKNRFTMQPKQMAPSMSPSYSHTVSAVVGQLLPEEEDDNDICPVCDGECTCGSNVSRTAPPPPPASSAGPLTMEELSRQYKVVTSSSTPTSLPKPQLHNHQIPKPSLKIKLTLPHNLIAKRRTNSGGEVTPLHTQSRNADETMYDEGSGEEPVAGPSTSTVRSPPLYQYPINPVKPIPRKRGRPRKLLAITARDLSVDSIPSRPPSSSPVRKRLNPKANIIGHQQKQQIYAQKITKTIKSRAPPVKKNPKKSLAAQKRRRVVDSDISSSSSSDDDMFGFHQAYAPNDDAESAQFPTFVSASALSSMDSDNESSDLSSISDFSDLSIEKEEEGFILSEMQSRARANRELMGDGSGSRRGANSQNNEWIIRPRKKSVGLSDVELDSDATEEDEDEDVQATTTMEQVDEEDEEDEPDAGSAGGRGLVTGWSDDEESSFDADIFFSNLSTSSDSESSSDESMRQHGLNDGDDATESDDSTEAGLLHMREELENLPLELAEGWDGQMVFTNGMHGGQAIIDIDFEVNASQFIITDPTCNPNSSSLGNPASHGGSDVEMSSYGSDLDDGYEEDGGEGEGDTTDEELVGEDDLPNERAMRLFNFPFSVNAINPLSTVSPMVTPAKHGRAAPGSRFISPTPADILSGKIYWDSDEMDEMFDRLGHRRSISLDSDSRSGPRQGMFPVVTETRQAIINDSHIDIPSPHPRFNRNRRGRRFNNAETLMRKHLSTSRHDPSFVSAAAVAPDHSPLNLRPSVEITVPAGPSSMNEAHNADGLTTPIDLDDVLDAAFLHPDPADSSNSHGSNPDAPPESATTADESDSNNKELKHLHRWDVISVGAFRQTRENAAILDSPGAPGWSPDIRRGPSGEYGNILKASPFGTMLWPTTSEKGKRTPKRGPSGPGLSAAALVPPRGDGDRTPTGRRHGGNQQQQHDHNYAHKSKKELKKEKKLKRKSFAPNPHNHHAHQYHSHQHHPNSKSRSMASTQRTSFLSSVPPLNL</sequence>
<name>A0A5C3KYZ4_COPMA</name>
<dbReference type="STRING" id="230819.A0A5C3KYZ4"/>
<evidence type="ECO:0000313" key="3">
    <source>
        <dbReference type="Proteomes" id="UP000307440"/>
    </source>
</evidence>
<evidence type="ECO:0000256" key="1">
    <source>
        <dbReference type="SAM" id="MobiDB-lite"/>
    </source>
</evidence>
<feature type="region of interest" description="Disordered" evidence="1">
    <location>
        <begin position="238"/>
        <end position="282"/>
    </location>
</feature>
<feature type="compositionally biased region" description="Acidic residues" evidence="1">
    <location>
        <begin position="560"/>
        <end position="582"/>
    </location>
</feature>
<feature type="compositionally biased region" description="Polar residues" evidence="1">
    <location>
        <begin position="533"/>
        <end position="543"/>
    </location>
</feature>
<feature type="region of interest" description="Disordered" evidence="1">
    <location>
        <begin position="83"/>
        <end position="102"/>
    </location>
</feature>
<reference evidence="2 3" key="1">
    <citation type="journal article" date="2019" name="Nat. Ecol. Evol.">
        <title>Megaphylogeny resolves global patterns of mushroom evolution.</title>
        <authorList>
            <person name="Varga T."/>
            <person name="Krizsan K."/>
            <person name="Foldi C."/>
            <person name="Dima B."/>
            <person name="Sanchez-Garcia M."/>
            <person name="Sanchez-Ramirez S."/>
            <person name="Szollosi G.J."/>
            <person name="Szarkandi J.G."/>
            <person name="Papp V."/>
            <person name="Albert L."/>
            <person name="Andreopoulos W."/>
            <person name="Angelini C."/>
            <person name="Antonin V."/>
            <person name="Barry K.W."/>
            <person name="Bougher N.L."/>
            <person name="Buchanan P."/>
            <person name="Buyck B."/>
            <person name="Bense V."/>
            <person name="Catcheside P."/>
            <person name="Chovatia M."/>
            <person name="Cooper J."/>
            <person name="Damon W."/>
            <person name="Desjardin D."/>
            <person name="Finy P."/>
            <person name="Geml J."/>
            <person name="Haridas S."/>
            <person name="Hughes K."/>
            <person name="Justo A."/>
            <person name="Karasinski D."/>
            <person name="Kautmanova I."/>
            <person name="Kiss B."/>
            <person name="Kocsube S."/>
            <person name="Kotiranta H."/>
            <person name="LaButti K.M."/>
            <person name="Lechner B.E."/>
            <person name="Liimatainen K."/>
            <person name="Lipzen A."/>
            <person name="Lukacs Z."/>
            <person name="Mihaltcheva S."/>
            <person name="Morgado L.N."/>
            <person name="Niskanen T."/>
            <person name="Noordeloos M.E."/>
            <person name="Ohm R.A."/>
            <person name="Ortiz-Santana B."/>
            <person name="Ovrebo C."/>
            <person name="Racz N."/>
            <person name="Riley R."/>
            <person name="Savchenko A."/>
            <person name="Shiryaev A."/>
            <person name="Soop K."/>
            <person name="Spirin V."/>
            <person name="Szebenyi C."/>
            <person name="Tomsovsky M."/>
            <person name="Tulloss R.E."/>
            <person name="Uehling J."/>
            <person name="Grigoriev I.V."/>
            <person name="Vagvolgyi C."/>
            <person name="Papp T."/>
            <person name="Martin F.M."/>
            <person name="Miettinen O."/>
            <person name="Hibbett D.S."/>
            <person name="Nagy L.G."/>
        </authorList>
    </citation>
    <scope>NUCLEOTIDE SEQUENCE [LARGE SCALE GENOMIC DNA]</scope>
    <source>
        <strain evidence="2 3">CBS 121175</strain>
    </source>
</reference>
<feature type="region of interest" description="Disordered" evidence="1">
    <location>
        <begin position="123"/>
        <end position="184"/>
    </location>
</feature>
<gene>
    <name evidence="2" type="ORF">FA15DRAFT_340187</name>
</gene>
<dbReference type="Proteomes" id="UP000307440">
    <property type="component" value="Unassembled WGS sequence"/>
</dbReference>
<feature type="compositionally biased region" description="Acidic residues" evidence="1">
    <location>
        <begin position="381"/>
        <end position="396"/>
    </location>
</feature>
<feature type="region of interest" description="Disordered" evidence="1">
    <location>
        <begin position="1"/>
        <end position="22"/>
    </location>
</feature>
<proteinExistence type="predicted"/>
<feature type="region of interest" description="Disordered" evidence="1">
    <location>
        <begin position="742"/>
        <end position="819"/>
    </location>
</feature>
<feature type="region of interest" description="Disordered" evidence="1">
    <location>
        <begin position="533"/>
        <end position="582"/>
    </location>
</feature>
<dbReference type="EMBL" id="ML210184">
    <property type="protein sequence ID" value="TFK25614.1"/>
    <property type="molecule type" value="Genomic_DNA"/>
</dbReference>
<feature type="compositionally biased region" description="Acidic residues" evidence="1">
    <location>
        <begin position="466"/>
        <end position="476"/>
    </location>
</feature>
<feature type="compositionally biased region" description="Polar residues" evidence="1">
    <location>
        <begin position="972"/>
        <end position="986"/>
    </location>
</feature>
<feature type="compositionally biased region" description="Basic residues" evidence="1">
    <location>
        <begin position="932"/>
        <end position="971"/>
    </location>
</feature>
<evidence type="ECO:0000313" key="2">
    <source>
        <dbReference type="EMBL" id="TFK25614.1"/>
    </source>
</evidence>
<feature type="region of interest" description="Disordered" evidence="1">
    <location>
        <begin position="446"/>
        <end position="476"/>
    </location>
</feature>
<accession>A0A5C3KYZ4</accession>
<dbReference type="AlphaFoldDB" id="A0A5C3KYZ4"/>
<feature type="compositionally biased region" description="Low complexity" evidence="1">
    <location>
        <begin position="85"/>
        <end position="96"/>
    </location>
</feature>
<keyword evidence="3" id="KW-1185">Reference proteome</keyword>
<organism evidence="2 3">
    <name type="scientific">Coprinopsis marcescibilis</name>
    <name type="common">Agaric fungus</name>
    <name type="synonym">Psathyrella marcescibilis</name>
    <dbReference type="NCBI Taxonomy" id="230819"/>
    <lineage>
        <taxon>Eukaryota</taxon>
        <taxon>Fungi</taxon>
        <taxon>Dikarya</taxon>
        <taxon>Basidiomycota</taxon>
        <taxon>Agaricomycotina</taxon>
        <taxon>Agaricomycetes</taxon>
        <taxon>Agaricomycetidae</taxon>
        <taxon>Agaricales</taxon>
        <taxon>Agaricineae</taxon>
        <taxon>Psathyrellaceae</taxon>
        <taxon>Coprinopsis</taxon>
    </lineage>
</organism>
<dbReference type="OrthoDB" id="3259498at2759"/>
<feature type="region of interest" description="Disordered" evidence="1">
    <location>
        <begin position="344"/>
        <end position="430"/>
    </location>
</feature>
<feature type="compositionally biased region" description="Polar residues" evidence="1">
    <location>
        <begin position="125"/>
        <end position="138"/>
    </location>
</feature>
<feature type="region of interest" description="Disordered" evidence="1">
    <location>
        <begin position="873"/>
        <end position="993"/>
    </location>
</feature>